<gene>
    <name evidence="1" type="ORF">TNCV_3727531</name>
</gene>
<name>A0A8X6R6S1_TRICX</name>
<comment type="caution">
    <text evidence="1">The sequence shown here is derived from an EMBL/GenBank/DDBJ whole genome shotgun (WGS) entry which is preliminary data.</text>
</comment>
<sequence>MYTILLSVFFRSRSGFLNIPLEIFSHKTSSGLNSFTCLASRMARLKLSTNVFFFYANCLCKTRQTPVLYSAPGKGCKHGRVPAERHIPRRRASRAASRASRSWKCARERHQFDPLCTKAKRRLIRSVETRLLLYVPTGCGWSHP</sequence>
<evidence type="ECO:0000313" key="1">
    <source>
        <dbReference type="EMBL" id="GFX86484.1"/>
    </source>
</evidence>
<dbReference type="EMBL" id="BMAU01021010">
    <property type="protein sequence ID" value="GFX86484.1"/>
    <property type="molecule type" value="Genomic_DNA"/>
</dbReference>
<evidence type="ECO:0000313" key="2">
    <source>
        <dbReference type="Proteomes" id="UP000887159"/>
    </source>
</evidence>
<protein>
    <submittedName>
        <fullName evidence="1">Uncharacterized protein</fullName>
    </submittedName>
</protein>
<accession>A0A8X6R6S1</accession>
<dbReference type="AlphaFoldDB" id="A0A8X6R6S1"/>
<reference evidence="1" key="1">
    <citation type="submission" date="2020-08" db="EMBL/GenBank/DDBJ databases">
        <title>Multicomponent nature underlies the extraordinary mechanical properties of spider dragline silk.</title>
        <authorList>
            <person name="Kono N."/>
            <person name="Nakamura H."/>
            <person name="Mori M."/>
            <person name="Yoshida Y."/>
            <person name="Ohtoshi R."/>
            <person name="Malay A.D."/>
            <person name="Moran D.A.P."/>
            <person name="Tomita M."/>
            <person name="Numata K."/>
            <person name="Arakawa K."/>
        </authorList>
    </citation>
    <scope>NUCLEOTIDE SEQUENCE</scope>
</reference>
<dbReference type="Proteomes" id="UP000887159">
    <property type="component" value="Unassembled WGS sequence"/>
</dbReference>
<proteinExistence type="predicted"/>
<keyword evidence="2" id="KW-1185">Reference proteome</keyword>
<organism evidence="1 2">
    <name type="scientific">Trichonephila clavipes</name>
    <name type="common">Golden silk orbweaver</name>
    <name type="synonym">Nephila clavipes</name>
    <dbReference type="NCBI Taxonomy" id="2585209"/>
    <lineage>
        <taxon>Eukaryota</taxon>
        <taxon>Metazoa</taxon>
        <taxon>Ecdysozoa</taxon>
        <taxon>Arthropoda</taxon>
        <taxon>Chelicerata</taxon>
        <taxon>Arachnida</taxon>
        <taxon>Araneae</taxon>
        <taxon>Araneomorphae</taxon>
        <taxon>Entelegynae</taxon>
        <taxon>Araneoidea</taxon>
        <taxon>Nephilidae</taxon>
        <taxon>Trichonephila</taxon>
    </lineage>
</organism>